<gene>
    <name evidence="2" type="ORF">QQS21_005714</name>
</gene>
<feature type="signal peptide" evidence="1">
    <location>
        <begin position="1"/>
        <end position="18"/>
    </location>
</feature>
<dbReference type="Gene3D" id="1.20.1280.140">
    <property type="match status" value="1"/>
</dbReference>
<dbReference type="GO" id="GO:0005576">
    <property type="term" value="C:extracellular region"/>
    <property type="evidence" value="ECO:0007669"/>
    <property type="project" value="TreeGrafter"/>
</dbReference>
<proteinExistence type="predicted"/>
<protein>
    <submittedName>
        <fullName evidence="2">Uncharacterized protein</fullName>
    </submittedName>
</protein>
<sequence>MKFTASITLLTVASLAQGLVVPRDQKAVTDVLSGVQAGIDNLDTAVKSCCGNLGGLLDASNKLIAAITGGTTAVSSSTPLTLIESIKIIKPVQSVEAHAKTLVGDLKGQKANIVKAGLCGVFAQQIETINGDSQQLVKTTVSKVPQIAQSVATKVAQGILDVLADAKDSFSAANCK</sequence>
<keyword evidence="1" id="KW-0732">Signal</keyword>
<evidence type="ECO:0000256" key="1">
    <source>
        <dbReference type="SAM" id="SignalP"/>
    </source>
</evidence>
<comment type="caution">
    <text evidence="2">The sequence shown here is derived from an EMBL/GenBank/DDBJ whole genome shotgun (WGS) entry which is preliminary data.</text>
</comment>
<name>A0AAJ0FYR1_9HYPO</name>
<reference evidence="2" key="1">
    <citation type="submission" date="2023-06" db="EMBL/GenBank/DDBJ databases">
        <title>Conoideocrella luteorostrata (Hypocreales: Clavicipitaceae), a potential biocontrol fungus for elongate hemlock scale in United States Christmas tree production areas.</title>
        <authorList>
            <person name="Barrett H."/>
            <person name="Lovett B."/>
            <person name="Macias A.M."/>
            <person name="Stajich J.E."/>
            <person name="Kasson M.T."/>
        </authorList>
    </citation>
    <scope>NUCLEOTIDE SEQUENCE</scope>
    <source>
        <strain evidence="2">ARSEF 14590</strain>
    </source>
</reference>
<accession>A0AAJ0FYR1</accession>
<dbReference type="InterPro" id="IPR021054">
    <property type="entry name" value="Cell_wall_mannoprotein_1"/>
</dbReference>
<keyword evidence="3" id="KW-1185">Reference proteome</keyword>
<dbReference type="PANTHER" id="PTHR38123">
    <property type="entry name" value="CELL WALL SERINE-THREONINE-RICH GALACTOMANNOPROTEIN MP1 (AFU_ORTHOLOGUE AFUA_4G03240)"/>
    <property type="match status" value="1"/>
</dbReference>
<evidence type="ECO:0000313" key="3">
    <source>
        <dbReference type="Proteomes" id="UP001251528"/>
    </source>
</evidence>
<evidence type="ECO:0000313" key="2">
    <source>
        <dbReference type="EMBL" id="KAK2598163.1"/>
    </source>
</evidence>
<dbReference type="Pfam" id="PF12296">
    <property type="entry name" value="HsbA"/>
    <property type="match status" value="1"/>
</dbReference>
<dbReference type="EMBL" id="JASWJB010000098">
    <property type="protein sequence ID" value="KAK2598163.1"/>
    <property type="molecule type" value="Genomic_DNA"/>
</dbReference>
<organism evidence="2 3">
    <name type="scientific">Conoideocrella luteorostrata</name>
    <dbReference type="NCBI Taxonomy" id="1105319"/>
    <lineage>
        <taxon>Eukaryota</taxon>
        <taxon>Fungi</taxon>
        <taxon>Dikarya</taxon>
        <taxon>Ascomycota</taxon>
        <taxon>Pezizomycotina</taxon>
        <taxon>Sordariomycetes</taxon>
        <taxon>Hypocreomycetidae</taxon>
        <taxon>Hypocreales</taxon>
        <taxon>Clavicipitaceae</taxon>
        <taxon>Conoideocrella</taxon>
    </lineage>
</organism>
<dbReference type="Proteomes" id="UP001251528">
    <property type="component" value="Unassembled WGS sequence"/>
</dbReference>
<feature type="chain" id="PRO_5042614939" evidence="1">
    <location>
        <begin position="19"/>
        <end position="176"/>
    </location>
</feature>
<dbReference type="PANTHER" id="PTHR38123:SF6">
    <property type="entry name" value="CELL WALL SERINE-THREONINE-RICH GALACTOMANNOPROTEIN MP1 (AFU_ORTHOLOGUE AFUA_4G03240)"/>
    <property type="match status" value="1"/>
</dbReference>
<dbReference type="AlphaFoldDB" id="A0AAJ0FYR1"/>